<evidence type="ECO:0000313" key="2">
    <source>
        <dbReference type="EMBL" id="EQD36093.1"/>
    </source>
</evidence>
<evidence type="ECO:0000259" key="1">
    <source>
        <dbReference type="Pfam" id="PF14850"/>
    </source>
</evidence>
<reference evidence="2" key="2">
    <citation type="journal article" date="2014" name="ISME J.">
        <title>Microbial stratification in low pH oxic and suboxic macroscopic growths along an acid mine drainage.</title>
        <authorList>
            <person name="Mendez-Garcia C."/>
            <person name="Mesa V."/>
            <person name="Sprenger R.R."/>
            <person name="Richter M."/>
            <person name="Diez M.S."/>
            <person name="Solano J."/>
            <person name="Bargiela R."/>
            <person name="Golyshina O.V."/>
            <person name="Manteca A."/>
            <person name="Ramos J.L."/>
            <person name="Gallego J.R."/>
            <person name="Llorente I."/>
            <person name="Martins Dos Santos V.A."/>
            <person name="Jensen O.N."/>
            <person name="Pelaez A.I."/>
            <person name="Sanchez J."/>
            <person name="Ferrer M."/>
        </authorList>
    </citation>
    <scope>NUCLEOTIDE SEQUENCE</scope>
</reference>
<organism evidence="2">
    <name type="scientific">mine drainage metagenome</name>
    <dbReference type="NCBI Taxonomy" id="410659"/>
    <lineage>
        <taxon>unclassified sequences</taxon>
        <taxon>metagenomes</taxon>
        <taxon>ecological metagenomes</taxon>
    </lineage>
</organism>
<dbReference type="GO" id="GO:0003842">
    <property type="term" value="F:L-glutamate gamma-semialdehyde dehydrogenase activity"/>
    <property type="evidence" value="ECO:0007669"/>
    <property type="project" value="InterPro"/>
</dbReference>
<dbReference type="SUPFAM" id="SSF81935">
    <property type="entry name" value="N-terminal domain of bifunctional PutA protein"/>
    <property type="match status" value="1"/>
</dbReference>
<reference evidence="2" key="1">
    <citation type="submission" date="2013-08" db="EMBL/GenBank/DDBJ databases">
        <authorList>
            <person name="Mendez C."/>
            <person name="Richter M."/>
            <person name="Ferrer M."/>
            <person name="Sanchez J."/>
        </authorList>
    </citation>
    <scope>NUCLEOTIDE SEQUENCE</scope>
</reference>
<dbReference type="InterPro" id="IPR024089">
    <property type="entry name" value="PRODH_PutA_dom_I/II"/>
</dbReference>
<gene>
    <name evidence="2" type="ORF">B1B_16640</name>
</gene>
<feature type="domain" description="Proline dehydrogenase PutA" evidence="1">
    <location>
        <begin position="56"/>
        <end position="161"/>
    </location>
</feature>
<name>T0YSI7_9ZZZZ</name>
<feature type="non-terminal residue" evidence="2">
    <location>
        <position position="1"/>
    </location>
</feature>
<dbReference type="Gene3D" id="1.10.2060.10">
    <property type="entry name" value="PutA proline dehydrogenase (PRODH), domain 2"/>
    <property type="match status" value="1"/>
</dbReference>
<accession>T0YSI7</accession>
<dbReference type="AlphaFoldDB" id="T0YSI7"/>
<proteinExistence type="predicted"/>
<dbReference type="Pfam" id="PF14850">
    <property type="entry name" value="Pro_dh-DNA_bdg"/>
    <property type="match status" value="1"/>
</dbReference>
<protein>
    <submittedName>
        <fullName evidence="2">Proline dehydrogenase/delta-1-pyrroline-5-carboxylate dehydrogenase</fullName>
    </submittedName>
</protein>
<comment type="caution">
    <text evidence="2">The sequence shown here is derived from an EMBL/GenBank/DDBJ whole genome shotgun (WGS) entry which is preliminary data.</text>
</comment>
<feature type="non-terminal residue" evidence="2">
    <location>
        <position position="168"/>
    </location>
</feature>
<dbReference type="InterPro" id="IPR024082">
    <property type="entry name" value="PRODH_PutA_dom_II"/>
</dbReference>
<sequence length="168" mass="17924">FARAHPRGDVRAPNAPAVAELRETLLGVQAPLQAARAQAIAWVHAARAHARSGSLVESLLAQFSLDSAEGKALMSLAEALLRTPDALSADRLIAERLAALRTGGRDASLKVRLGLALLRTAGRALPDARALFTETPAPRHLLAPATRRIMRHAMRLMGHAFIVGESIE</sequence>
<dbReference type="EMBL" id="AUZY01011081">
    <property type="protein sequence ID" value="EQD36093.1"/>
    <property type="molecule type" value="Genomic_DNA"/>
</dbReference>